<dbReference type="EMBL" id="AKGD01000004">
    <property type="protein sequence ID" value="EIT67590.1"/>
    <property type="molecule type" value="Genomic_DNA"/>
</dbReference>
<dbReference type="RefSeq" id="WP_007186960.1">
    <property type="nucleotide sequence ID" value="NZ_AKGD01000004.1"/>
</dbReference>
<keyword evidence="5" id="KW-0004">4Fe-4S</keyword>
<dbReference type="PATRIC" id="fig|1172194.4.peg.3909"/>
<dbReference type="OrthoDB" id="5290748at2"/>
<evidence type="ECO:0000256" key="8">
    <source>
        <dbReference type="ARBA" id="ARBA00022801"/>
    </source>
</evidence>
<dbReference type="NCBIfam" id="TIGR00758">
    <property type="entry name" value="UDG_fam4"/>
    <property type="match status" value="1"/>
</dbReference>
<keyword evidence="15" id="KW-1185">Reference proteome</keyword>
<evidence type="ECO:0000313" key="14">
    <source>
        <dbReference type="EMBL" id="EIT67590.1"/>
    </source>
</evidence>
<comment type="catalytic activity">
    <reaction evidence="1">
        <text>Hydrolyzes single-stranded DNA or mismatched double-stranded DNA and polynucleotides, releasing free uracil.</text>
        <dbReference type="EC" id="3.2.2.27"/>
    </reaction>
</comment>
<dbReference type="Pfam" id="PF03167">
    <property type="entry name" value="UDG"/>
    <property type="match status" value="1"/>
</dbReference>
<accession>I8T136</accession>
<evidence type="ECO:0000256" key="4">
    <source>
        <dbReference type="ARBA" id="ARBA00019403"/>
    </source>
</evidence>
<dbReference type="GO" id="GO:0006281">
    <property type="term" value="P:DNA repair"/>
    <property type="evidence" value="ECO:0007669"/>
    <property type="project" value="UniProtKB-KW"/>
</dbReference>
<dbReference type="Proteomes" id="UP000003704">
    <property type="component" value="Unassembled WGS sequence"/>
</dbReference>
<evidence type="ECO:0000256" key="5">
    <source>
        <dbReference type="ARBA" id="ARBA00022485"/>
    </source>
</evidence>
<evidence type="ECO:0000256" key="12">
    <source>
        <dbReference type="SAM" id="MobiDB-lite"/>
    </source>
</evidence>
<keyword evidence="7" id="KW-0227">DNA damage</keyword>
<keyword evidence="9" id="KW-0408">Iron</keyword>
<comment type="caution">
    <text evidence="14">The sequence shown here is derived from an EMBL/GenBank/DDBJ whole genome shotgun (WGS) entry which is preliminary data.</text>
</comment>
<dbReference type="SMART" id="SM00987">
    <property type="entry name" value="UreE_C"/>
    <property type="match status" value="1"/>
</dbReference>
<feature type="domain" description="Uracil-DNA glycosylase-like" evidence="13">
    <location>
        <begin position="110"/>
        <end position="259"/>
    </location>
</feature>
<sequence>MNPTRRRRYLNALSIDSYRSRSGVAEEAVEQIAVEAVSNDGRRFPAEPQVPSAPTRSRVPPPAPPPAPEASPIIASTPAVEVPADWSGLRAMVKDCPRCKLCATRTQTVFGVGPQDAPLMIVGEGPGADEDLKGEPFVGKAGKLLDQMLAAIGRSRGENTYIANVVKCRPPGNRDPEADEVAACRPYLDRQIELLKPRLIVALGRVAAQRLLQSDAPLSRLRGPLYQYGAERTPVLVTYHPAYLLRSPREKSKSWDDLKRVHQLLAQASSAATAQA</sequence>
<evidence type="ECO:0000256" key="2">
    <source>
        <dbReference type="ARBA" id="ARBA00006521"/>
    </source>
</evidence>
<keyword evidence="10" id="KW-0411">Iron-sulfur</keyword>
<name>I8T136_9GAMM</name>
<dbReference type="PANTHER" id="PTHR33693:SF1">
    <property type="entry name" value="TYPE-4 URACIL-DNA GLYCOSYLASE"/>
    <property type="match status" value="1"/>
</dbReference>
<dbReference type="InterPro" id="IPR005122">
    <property type="entry name" value="Uracil-DNA_glycosylase-like"/>
</dbReference>
<evidence type="ECO:0000256" key="10">
    <source>
        <dbReference type="ARBA" id="ARBA00023014"/>
    </source>
</evidence>
<evidence type="ECO:0000256" key="9">
    <source>
        <dbReference type="ARBA" id="ARBA00023004"/>
    </source>
</evidence>
<dbReference type="InterPro" id="IPR051536">
    <property type="entry name" value="UDG_Type-4/5"/>
</dbReference>
<dbReference type="InterPro" id="IPR005273">
    <property type="entry name" value="Ura-DNA_glyco_family4"/>
</dbReference>
<evidence type="ECO:0000256" key="6">
    <source>
        <dbReference type="ARBA" id="ARBA00022723"/>
    </source>
</evidence>
<keyword evidence="6" id="KW-0479">Metal-binding</keyword>
<dbReference type="STRING" id="1172194.WQQ_40250"/>
<feature type="region of interest" description="Disordered" evidence="12">
    <location>
        <begin position="38"/>
        <end position="73"/>
    </location>
</feature>
<dbReference type="GO" id="GO:0046872">
    <property type="term" value="F:metal ion binding"/>
    <property type="evidence" value="ECO:0007669"/>
    <property type="project" value="UniProtKB-KW"/>
</dbReference>
<evidence type="ECO:0000256" key="7">
    <source>
        <dbReference type="ARBA" id="ARBA00022763"/>
    </source>
</evidence>
<proteinExistence type="inferred from homology"/>
<dbReference type="PANTHER" id="PTHR33693">
    <property type="entry name" value="TYPE-5 URACIL-DNA GLYCOSYLASE"/>
    <property type="match status" value="1"/>
</dbReference>
<evidence type="ECO:0000256" key="1">
    <source>
        <dbReference type="ARBA" id="ARBA00001400"/>
    </source>
</evidence>
<organism evidence="14 15">
    <name type="scientific">Hydrocarboniphaga effusa AP103</name>
    <dbReference type="NCBI Taxonomy" id="1172194"/>
    <lineage>
        <taxon>Bacteria</taxon>
        <taxon>Pseudomonadati</taxon>
        <taxon>Pseudomonadota</taxon>
        <taxon>Gammaproteobacteria</taxon>
        <taxon>Nevskiales</taxon>
        <taxon>Nevskiaceae</taxon>
        <taxon>Hydrocarboniphaga</taxon>
    </lineage>
</organism>
<comment type="similarity">
    <text evidence="2">Belongs to the uracil-DNA glycosylase (UDG) superfamily. Type 4 (UDGa) family.</text>
</comment>
<evidence type="ECO:0000256" key="3">
    <source>
        <dbReference type="ARBA" id="ARBA00012030"/>
    </source>
</evidence>
<dbReference type="EC" id="3.2.2.27" evidence="3"/>
<keyword evidence="11" id="KW-0234">DNA repair</keyword>
<feature type="compositionally biased region" description="Pro residues" evidence="12">
    <location>
        <begin position="59"/>
        <end position="69"/>
    </location>
</feature>
<keyword evidence="8" id="KW-0378">Hydrolase</keyword>
<reference evidence="14 15" key="1">
    <citation type="journal article" date="2012" name="J. Bacteriol.">
        <title>Genome Sequence of n-Alkane-Degrading Hydrocarboniphaga effusa Strain AP103T (ATCC BAA-332T).</title>
        <authorList>
            <person name="Chang H.K."/>
            <person name="Zylstra G.J."/>
            <person name="Chae J.C."/>
        </authorList>
    </citation>
    <scope>NUCLEOTIDE SEQUENCE [LARGE SCALE GENOMIC DNA]</scope>
    <source>
        <strain evidence="14 15">AP103</strain>
    </source>
</reference>
<dbReference type="AlphaFoldDB" id="I8T136"/>
<evidence type="ECO:0000256" key="11">
    <source>
        <dbReference type="ARBA" id="ARBA00023204"/>
    </source>
</evidence>
<protein>
    <recommendedName>
        <fullName evidence="4">Type-4 uracil-DNA glycosylase</fullName>
        <ecNumber evidence="3">3.2.2.27</ecNumber>
    </recommendedName>
</protein>
<evidence type="ECO:0000259" key="13">
    <source>
        <dbReference type="SMART" id="SM00986"/>
    </source>
</evidence>
<dbReference type="SUPFAM" id="SSF52141">
    <property type="entry name" value="Uracil-DNA glycosylase-like"/>
    <property type="match status" value="1"/>
</dbReference>
<dbReference type="InterPro" id="IPR036895">
    <property type="entry name" value="Uracil-DNA_glycosylase-like_sf"/>
</dbReference>
<dbReference type="CDD" id="cd10030">
    <property type="entry name" value="UDG-F4_TTUDGA_SPO1dp_like"/>
    <property type="match status" value="1"/>
</dbReference>
<dbReference type="Gene3D" id="3.40.470.10">
    <property type="entry name" value="Uracil-DNA glycosylase-like domain"/>
    <property type="match status" value="1"/>
</dbReference>
<dbReference type="SMART" id="SM00986">
    <property type="entry name" value="UDG"/>
    <property type="match status" value="1"/>
</dbReference>
<dbReference type="GO" id="GO:0004844">
    <property type="term" value="F:uracil DNA N-glycosylase activity"/>
    <property type="evidence" value="ECO:0007669"/>
    <property type="project" value="UniProtKB-EC"/>
</dbReference>
<evidence type="ECO:0000313" key="15">
    <source>
        <dbReference type="Proteomes" id="UP000003704"/>
    </source>
</evidence>
<gene>
    <name evidence="14" type="ORF">WQQ_40250</name>
</gene>
<dbReference type="GO" id="GO:0051539">
    <property type="term" value="F:4 iron, 4 sulfur cluster binding"/>
    <property type="evidence" value="ECO:0007669"/>
    <property type="project" value="UniProtKB-KW"/>
</dbReference>